<protein>
    <submittedName>
        <fullName evidence="2">Uncharacterized protein</fullName>
    </submittedName>
</protein>
<comment type="caution">
    <text evidence="2">The sequence shown here is derived from an EMBL/GenBank/DDBJ whole genome shotgun (WGS) entry which is preliminary data.</text>
</comment>
<evidence type="ECO:0000313" key="3">
    <source>
        <dbReference type="Proteomes" id="UP000784294"/>
    </source>
</evidence>
<organism evidence="2 3">
    <name type="scientific">Protopolystoma xenopodis</name>
    <dbReference type="NCBI Taxonomy" id="117903"/>
    <lineage>
        <taxon>Eukaryota</taxon>
        <taxon>Metazoa</taxon>
        <taxon>Spiralia</taxon>
        <taxon>Lophotrochozoa</taxon>
        <taxon>Platyhelminthes</taxon>
        <taxon>Monogenea</taxon>
        <taxon>Polyopisthocotylea</taxon>
        <taxon>Polystomatidea</taxon>
        <taxon>Polystomatidae</taxon>
        <taxon>Protopolystoma</taxon>
    </lineage>
</organism>
<evidence type="ECO:0000256" key="1">
    <source>
        <dbReference type="SAM" id="MobiDB-lite"/>
    </source>
</evidence>
<dbReference type="Proteomes" id="UP000784294">
    <property type="component" value="Unassembled WGS sequence"/>
</dbReference>
<dbReference type="AlphaFoldDB" id="A0A3S5A271"/>
<reference evidence="2" key="1">
    <citation type="submission" date="2018-11" db="EMBL/GenBank/DDBJ databases">
        <authorList>
            <consortium name="Pathogen Informatics"/>
        </authorList>
    </citation>
    <scope>NUCLEOTIDE SEQUENCE</scope>
</reference>
<proteinExistence type="predicted"/>
<name>A0A3S5A271_9PLAT</name>
<sequence>MLEKFTASVRDLLSSGLGISSEQVFASTNVLRRLTSPINGTGDLAFSDPLEVAAFSVKECVAEASISITGLNSTALVCSGSWFPLPQASRMGDVVSLASLDEDNKGFGEAKDSDDDDCDKDESSMQEGIAGRLSVSTNTSYGTIGA</sequence>
<keyword evidence="3" id="KW-1185">Reference proteome</keyword>
<accession>A0A3S5A271</accession>
<feature type="region of interest" description="Disordered" evidence="1">
    <location>
        <begin position="104"/>
        <end position="131"/>
    </location>
</feature>
<gene>
    <name evidence="2" type="ORF">PXEA_LOCUS11230</name>
</gene>
<evidence type="ECO:0000313" key="2">
    <source>
        <dbReference type="EMBL" id="VEL17790.1"/>
    </source>
</evidence>
<dbReference type="EMBL" id="CAAALY010034155">
    <property type="protein sequence ID" value="VEL17790.1"/>
    <property type="molecule type" value="Genomic_DNA"/>
</dbReference>